<name>A0AA40B1X3_9PEZI</name>
<dbReference type="InterPro" id="IPR058329">
    <property type="entry name" value="Arp1_N"/>
</dbReference>
<comment type="caution">
    <text evidence="3">The sequence shown here is derived from an EMBL/GenBank/DDBJ whole genome shotgun (WGS) entry which is preliminary data.</text>
</comment>
<sequence>MLRWPFSIINAVVLIALSTTKEVGGNGGQNRNIPPIESIGTQGLPSGCLAWSSTGTILTLGDSQIFAASQDTFVPFKSQINFPSDHHDDMLVPATVLELTGLESCISASWLQATADDYLRRDDVLNPSFLVTIVINANTQTPLCVDAKAEELLSSHKASIFSIHTSNPANLLAGPYLLARGSLYRALKLYPDVQEAFVSTGLVSLEYKKNIAAIPVRILPVSVVLANAAPRDDARTTVKRVQGVRHLHHGSMLVPSSTVAACLPFSLDPASGSSPSAIHAFLDSPPTNLLALSNSADTITAQQLARPMESPSSNDGLSLSRLPRHVRDKIYQRVPAVPQPAWLALLHTNRQLRAEAAVALYRSHQFVLIDTMRNQANLLQAFLDLIGPTCVHRENSSGLVAAAGQEDMSPRTKMALAEVKTQLEAIPSLTKVVVRLYNGPLAPEVADLFRSFGWDELPGR</sequence>
<keyword evidence="4" id="KW-1185">Reference proteome</keyword>
<reference evidence="3" key="1">
    <citation type="submission" date="2023-06" db="EMBL/GenBank/DDBJ databases">
        <title>Genome-scale phylogeny and comparative genomics of the fungal order Sordariales.</title>
        <authorList>
            <consortium name="Lawrence Berkeley National Laboratory"/>
            <person name="Hensen N."/>
            <person name="Bonometti L."/>
            <person name="Westerberg I."/>
            <person name="Brannstrom I.O."/>
            <person name="Guillou S."/>
            <person name="Cros-Aarteil S."/>
            <person name="Calhoun S."/>
            <person name="Haridas S."/>
            <person name="Kuo A."/>
            <person name="Mondo S."/>
            <person name="Pangilinan J."/>
            <person name="Riley R."/>
            <person name="Labutti K."/>
            <person name="Andreopoulos B."/>
            <person name="Lipzen A."/>
            <person name="Chen C."/>
            <person name="Yanf M."/>
            <person name="Daum C."/>
            <person name="Ng V."/>
            <person name="Clum A."/>
            <person name="Steindorff A."/>
            <person name="Ohm R."/>
            <person name="Martin F."/>
            <person name="Silar P."/>
            <person name="Natvig D."/>
            <person name="Lalanne C."/>
            <person name="Gautier V."/>
            <person name="Ament-Velasquez S.L."/>
            <person name="Kruys A."/>
            <person name="Hutchinson M.I."/>
            <person name="Powell A.J."/>
            <person name="Barry K."/>
            <person name="Miller A.N."/>
            <person name="Grigoriev I.V."/>
            <person name="Debuchy R."/>
            <person name="Gladieux P."/>
            <person name="Thoren M.H."/>
            <person name="Johannesson H."/>
        </authorList>
    </citation>
    <scope>NUCLEOTIDE SEQUENCE</scope>
    <source>
        <strain evidence="3">SMH4607-1</strain>
    </source>
</reference>
<feature type="domain" description="Scytalone dehydratase-like protein Arp1 N-terminal" evidence="2">
    <location>
        <begin position="86"/>
        <end position="166"/>
    </location>
</feature>
<gene>
    <name evidence="3" type="ORF">B0H67DRAFT_642462</name>
</gene>
<evidence type="ECO:0000313" key="3">
    <source>
        <dbReference type="EMBL" id="KAK0726144.1"/>
    </source>
</evidence>
<feature type="signal peptide" evidence="1">
    <location>
        <begin position="1"/>
        <end position="25"/>
    </location>
</feature>
<dbReference type="AlphaFoldDB" id="A0AA40B1X3"/>
<feature type="chain" id="PRO_5041244509" description="Scytalone dehydratase-like protein Arp1 N-terminal domain-containing protein" evidence="1">
    <location>
        <begin position="26"/>
        <end position="460"/>
    </location>
</feature>
<accession>A0AA40B1X3</accession>
<protein>
    <recommendedName>
        <fullName evidence="2">Scytalone dehydratase-like protein Arp1 N-terminal domain-containing protein</fullName>
    </recommendedName>
</protein>
<evidence type="ECO:0000256" key="1">
    <source>
        <dbReference type="SAM" id="SignalP"/>
    </source>
</evidence>
<dbReference type="Proteomes" id="UP001172102">
    <property type="component" value="Unassembled WGS sequence"/>
</dbReference>
<organism evidence="3 4">
    <name type="scientific">Lasiosphaeris hirsuta</name>
    <dbReference type="NCBI Taxonomy" id="260670"/>
    <lineage>
        <taxon>Eukaryota</taxon>
        <taxon>Fungi</taxon>
        <taxon>Dikarya</taxon>
        <taxon>Ascomycota</taxon>
        <taxon>Pezizomycotina</taxon>
        <taxon>Sordariomycetes</taxon>
        <taxon>Sordariomycetidae</taxon>
        <taxon>Sordariales</taxon>
        <taxon>Lasiosphaeriaceae</taxon>
        <taxon>Lasiosphaeris</taxon>
    </lineage>
</organism>
<proteinExistence type="predicted"/>
<dbReference type="Pfam" id="PF26053">
    <property type="entry name" value="DUF8016"/>
    <property type="match status" value="1"/>
</dbReference>
<evidence type="ECO:0000259" key="2">
    <source>
        <dbReference type="Pfam" id="PF26053"/>
    </source>
</evidence>
<evidence type="ECO:0000313" key="4">
    <source>
        <dbReference type="Proteomes" id="UP001172102"/>
    </source>
</evidence>
<keyword evidence="1" id="KW-0732">Signal</keyword>
<dbReference type="EMBL" id="JAUKUA010000002">
    <property type="protein sequence ID" value="KAK0726144.1"/>
    <property type="molecule type" value="Genomic_DNA"/>
</dbReference>